<dbReference type="GO" id="GO:0016787">
    <property type="term" value="F:hydrolase activity"/>
    <property type="evidence" value="ECO:0007669"/>
    <property type="project" value="UniProtKB-KW"/>
</dbReference>
<dbReference type="InterPro" id="IPR027238">
    <property type="entry name" value="RuvB-like"/>
</dbReference>
<evidence type="ECO:0000256" key="13">
    <source>
        <dbReference type="RuleBase" id="RU363048"/>
    </source>
</evidence>
<dbReference type="InterPro" id="IPR041048">
    <property type="entry name" value="RuvB-like_C"/>
</dbReference>
<keyword evidence="4 13" id="KW-0547">Nucleotide-binding</keyword>
<dbReference type="GO" id="GO:0006281">
    <property type="term" value="P:DNA repair"/>
    <property type="evidence" value="ECO:0007669"/>
    <property type="project" value="UniProtKB-KW"/>
</dbReference>
<keyword evidence="5 13" id="KW-0227">DNA damage</keyword>
<evidence type="ECO:0000256" key="9">
    <source>
        <dbReference type="ARBA" id="ARBA00023015"/>
    </source>
</evidence>
<dbReference type="EMBL" id="BPLQ01006695">
    <property type="protein sequence ID" value="GIY24472.1"/>
    <property type="molecule type" value="Genomic_DNA"/>
</dbReference>
<evidence type="ECO:0000256" key="8">
    <source>
        <dbReference type="ARBA" id="ARBA00022840"/>
    </source>
</evidence>
<comment type="function">
    <text evidence="1 13">Proposed core component of the chromatin remodeling Ino80 complex which is involved in transcriptional regulation, DNA replication and probably DNA repair.</text>
</comment>
<dbReference type="SMART" id="SM00382">
    <property type="entry name" value="AAA"/>
    <property type="match status" value="1"/>
</dbReference>
<dbReference type="Gene3D" id="3.40.50.300">
    <property type="entry name" value="P-loop containing nucleotide triphosphate hydrolases"/>
    <property type="match status" value="1"/>
</dbReference>
<dbReference type="GO" id="GO:0042127">
    <property type="term" value="P:regulation of cell population proliferation"/>
    <property type="evidence" value="ECO:0007669"/>
    <property type="project" value="UniProtKB-ARBA"/>
</dbReference>
<comment type="caution">
    <text evidence="15">The sequence shown here is derived from an EMBL/GenBank/DDBJ whole genome shotgun (WGS) entry which is preliminary data.</text>
</comment>
<dbReference type="Proteomes" id="UP001054837">
    <property type="component" value="Unassembled WGS sequence"/>
</dbReference>
<evidence type="ECO:0000256" key="5">
    <source>
        <dbReference type="ARBA" id="ARBA00022763"/>
    </source>
</evidence>
<evidence type="ECO:0000313" key="15">
    <source>
        <dbReference type="EMBL" id="GIY24472.1"/>
    </source>
</evidence>
<keyword evidence="6 13" id="KW-0378">Hydrolase</keyword>
<dbReference type="GO" id="GO:0010557">
    <property type="term" value="P:positive regulation of macromolecule biosynthetic process"/>
    <property type="evidence" value="ECO:0007669"/>
    <property type="project" value="UniProtKB-ARBA"/>
</dbReference>
<evidence type="ECO:0000256" key="1">
    <source>
        <dbReference type="ARBA" id="ARBA00002300"/>
    </source>
</evidence>
<evidence type="ECO:0000256" key="11">
    <source>
        <dbReference type="ARBA" id="ARBA00023204"/>
    </source>
</evidence>
<keyword evidence="12 13" id="KW-0539">Nucleus</keyword>
<evidence type="ECO:0000256" key="10">
    <source>
        <dbReference type="ARBA" id="ARBA00023163"/>
    </source>
</evidence>
<dbReference type="GO" id="GO:0006325">
    <property type="term" value="P:chromatin organization"/>
    <property type="evidence" value="ECO:0007669"/>
    <property type="project" value="UniProtKB-KW"/>
</dbReference>
<protein>
    <recommendedName>
        <fullName evidence="13">RuvB-like helicase</fullName>
        <ecNumber evidence="13">3.6.4.12</ecNumber>
    </recommendedName>
</protein>
<organism evidence="15 16">
    <name type="scientific">Caerostris darwini</name>
    <dbReference type="NCBI Taxonomy" id="1538125"/>
    <lineage>
        <taxon>Eukaryota</taxon>
        <taxon>Metazoa</taxon>
        <taxon>Ecdysozoa</taxon>
        <taxon>Arthropoda</taxon>
        <taxon>Chelicerata</taxon>
        <taxon>Arachnida</taxon>
        <taxon>Araneae</taxon>
        <taxon>Araneomorphae</taxon>
        <taxon>Entelegynae</taxon>
        <taxon>Araneoidea</taxon>
        <taxon>Araneidae</taxon>
        <taxon>Caerostris</taxon>
    </lineage>
</organism>
<accession>A0AAV4RST9</accession>
<dbReference type="GO" id="GO:0005634">
    <property type="term" value="C:nucleus"/>
    <property type="evidence" value="ECO:0007669"/>
    <property type="project" value="UniProtKB-SubCell"/>
</dbReference>
<proteinExistence type="inferred from homology"/>
<keyword evidence="9 13" id="KW-0805">Transcription regulation</keyword>
<keyword evidence="13" id="KW-0156">Chromatin regulator</keyword>
<comment type="subcellular location">
    <subcellularLocation>
        <location evidence="2 13">Nucleus</location>
    </subcellularLocation>
</comment>
<keyword evidence="8 13" id="KW-0067">ATP-binding</keyword>
<dbReference type="InterPro" id="IPR010339">
    <property type="entry name" value="TIP49_P-loop"/>
</dbReference>
<comment type="similarity">
    <text evidence="3 13">Belongs to the RuvB family.</text>
</comment>
<keyword evidence="7 13" id="KW-0347">Helicase</keyword>
<dbReference type="GO" id="GO:0003678">
    <property type="term" value="F:DNA helicase activity"/>
    <property type="evidence" value="ECO:0007669"/>
    <property type="project" value="UniProtKB-EC"/>
</dbReference>
<dbReference type="FunFam" id="2.40.50.360:FF:000002">
    <property type="entry name" value="RuvB-like helicase"/>
    <property type="match status" value="1"/>
</dbReference>
<evidence type="ECO:0000256" key="12">
    <source>
        <dbReference type="ARBA" id="ARBA00023242"/>
    </source>
</evidence>
<dbReference type="AlphaFoldDB" id="A0AAV4RST9"/>
<dbReference type="GO" id="GO:0060828">
    <property type="term" value="P:regulation of canonical Wnt signaling pathway"/>
    <property type="evidence" value="ECO:0007669"/>
    <property type="project" value="UniProtKB-ARBA"/>
</dbReference>
<dbReference type="InterPro" id="IPR042487">
    <property type="entry name" value="RuvBL1/2_DNA/RNA_bd_dom"/>
</dbReference>
<dbReference type="Pfam" id="PF17856">
    <property type="entry name" value="TIP49_C"/>
    <property type="match status" value="1"/>
</dbReference>
<dbReference type="FunFam" id="3.40.50.300:FF:002221">
    <property type="entry name" value="RuvB-like 2"/>
    <property type="match status" value="2"/>
</dbReference>
<evidence type="ECO:0000259" key="14">
    <source>
        <dbReference type="SMART" id="SM00382"/>
    </source>
</evidence>
<evidence type="ECO:0000256" key="7">
    <source>
        <dbReference type="ARBA" id="ARBA00022806"/>
    </source>
</evidence>
<feature type="domain" description="AAA+ ATPase" evidence="14">
    <location>
        <begin position="68"/>
        <end position="360"/>
    </location>
</feature>
<dbReference type="PANTHER" id="PTHR11093">
    <property type="entry name" value="RUVB-RELATED REPTIN AND PONTIN"/>
    <property type="match status" value="1"/>
</dbReference>
<evidence type="ECO:0000256" key="3">
    <source>
        <dbReference type="ARBA" id="ARBA00007519"/>
    </source>
</evidence>
<keyword evidence="16" id="KW-1185">Reference proteome</keyword>
<keyword evidence="11 13" id="KW-0234">DNA repair</keyword>
<dbReference type="SUPFAM" id="SSF52540">
    <property type="entry name" value="P-loop containing nucleoside triphosphate hydrolases"/>
    <property type="match status" value="1"/>
</dbReference>
<dbReference type="GO" id="GO:0003712">
    <property type="term" value="F:transcription coregulator activity"/>
    <property type="evidence" value="ECO:0007669"/>
    <property type="project" value="UniProtKB-ARBA"/>
</dbReference>
<dbReference type="FunFam" id="1.10.8.60:FF:000010">
    <property type="entry name" value="RuvB-like helicase"/>
    <property type="match status" value="1"/>
</dbReference>
<name>A0AAV4RST9_9ARAC</name>
<keyword evidence="10 13" id="KW-0804">Transcription</keyword>
<evidence type="ECO:0000256" key="4">
    <source>
        <dbReference type="ARBA" id="ARBA00022741"/>
    </source>
</evidence>
<gene>
    <name evidence="15" type="primary">ruvbl2</name>
    <name evidence="15" type="ORF">CDAR_170041</name>
</gene>
<reference evidence="15 16" key="1">
    <citation type="submission" date="2021-06" db="EMBL/GenBank/DDBJ databases">
        <title>Caerostris darwini draft genome.</title>
        <authorList>
            <person name="Kono N."/>
            <person name="Arakawa K."/>
        </authorList>
    </citation>
    <scope>NUCLEOTIDE SEQUENCE [LARGE SCALE GENOMIC DNA]</scope>
</reference>
<dbReference type="Gene3D" id="2.40.50.360">
    <property type="entry name" value="RuvB-like helicase, domain II"/>
    <property type="match status" value="1"/>
</dbReference>
<dbReference type="Gene3D" id="1.10.8.60">
    <property type="match status" value="1"/>
</dbReference>
<evidence type="ECO:0000256" key="6">
    <source>
        <dbReference type="ARBA" id="ARBA00022801"/>
    </source>
</evidence>
<dbReference type="GO" id="GO:0005524">
    <property type="term" value="F:ATP binding"/>
    <property type="evidence" value="ECO:0007669"/>
    <property type="project" value="UniProtKB-KW"/>
</dbReference>
<sequence>MFAETAAKAQEVRDVTRIERIGAHSHIRGLGLDDAIDPRAVSQGMVGQAKARRAAGVMLEMIKEGKIAGRAVLLAGQPGTGKTAIAMGLAQSLGIDTPFTVISGSEVFSLEMSKTEALTQAFRKSIGVRIQEETEIIEGEVVEIQIDRPVSGAGNKVGKLTLKSTDMETAYDLGQKMIECLSREKIQAGDIITIDKATGKINKLGRSFTRARDYDATGAQTKFVQCPEGELQKRKEVTHTVTLHEIDVMNSRSQGFLALFSGDTGEIKHEVREQINAKVAEWREEGKAQIIPGVLFIDEVHMLDIECFSYLNRALESDLAPILIMASNRGVTKIRGTSHESAHGVPMDLLDRSIIISTTPYDEEDIKRILKIRCEEEDVEMNPDALLVLTKIGVETSLRYAIQLITTANLVCQKRKGTEVTVNDVKRVYTLFLDEIRSSAYLKEYQNHFMFSESEPEVEKEAKPMDTT</sequence>
<evidence type="ECO:0000313" key="16">
    <source>
        <dbReference type="Proteomes" id="UP001054837"/>
    </source>
</evidence>
<dbReference type="EC" id="3.6.4.12" evidence="13"/>
<dbReference type="InterPro" id="IPR003593">
    <property type="entry name" value="AAA+_ATPase"/>
</dbReference>
<dbReference type="Pfam" id="PF06068">
    <property type="entry name" value="TIP49"/>
    <property type="match status" value="1"/>
</dbReference>
<dbReference type="InterPro" id="IPR027417">
    <property type="entry name" value="P-loop_NTPase"/>
</dbReference>
<dbReference type="GO" id="GO:0000123">
    <property type="term" value="C:histone acetyltransferase complex"/>
    <property type="evidence" value="ECO:0007669"/>
    <property type="project" value="UniProtKB-ARBA"/>
</dbReference>
<evidence type="ECO:0000256" key="2">
    <source>
        <dbReference type="ARBA" id="ARBA00004123"/>
    </source>
</evidence>
<comment type="catalytic activity">
    <reaction evidence="13">
        <text>ATP + H2O = ADP + phosphate + H(+)</text>
        <dbReference type="Rhea" id="RHEA:13065"/>
        <dbReference type="ChEBI" id="CHEBI:15377"/>
        <dbReference type="ChEBI" id="CHEBI:15378"/>
        <dbReference type="ChEBI" id="CHEBI:30616"/>
        <dbReference type="ChEBI" id="CHEBI:43474"/>
        <dbReference type="ChEBI" id="CHEBI:456216"/>
        <dbReference type="EC" id="3.6.4.12"/>
    </reaction>
</comment>